<dbReference type="HOGENOM" id="CLU_2127972_0_0_3"/>
<accession>B0C296</accession>
<dbReference type="OrthoDB" id="9829065at2"/>
<proteinExistence type="predicted"/>
<dbReference type="EMBL" id="CP000828">
    <property type="protein sequence ID" value="ABW28548.1"/>
    <property type="molecule type" value="Genomic_DNA"/>
</dbReference>
<dbReference type="AlphaFoldDB" id="B0C296"/>
<gene>
    <name evidence="1" type="ordered locus">AM1_3558</name>
</gene>
<evidence type="ECO:0000313" key="1">
    <source>
        <dbReference type="EMBL" id="ABW28548.1"/>
    </source>
</evidence>
<reference evidence="1 2" key="1">
    <citation type="journal article" date="2008" name="Proc. Natl. Acad. Sci. U.S.A.">
        <title>Niche adaptation and genome expansion in the chlorophyll d-producing cyanobacterium Acaryochloris marina.</title>
        <authorList>
            <person name="Swingley W.D."/>
            <person name="Chen M."/>
            <person name="Cheung P.C."/>
            <person name="Conrad A.L."/>
            <person name="Dejesa L.C."/>
            <person name="Hao J."/>
            <person name="Honchak B.M."/>
            <person name="Karbach L.E."/>
            <person name="Kurdoglu A."/>
            <person name="Lahiri S."/>
            <person name="Mastrian S.D."/>
            <person name="Miyashita H."/>
            <person name="Page L."/>
            <person name="Ramakrishna P."/>
            <person name="Satoh S."/>
            <person name="Sattley W.M."/>
            <person name="Shimada Y."/>
            <person name="Taylor H.L."/>
            <person name="Tomo T."/>
            <person name="Tsuchiya T."/>
            <person name="Wang Z.T."/>
            <person name="Raymond J."/>
            <person name="Mimuro M."/>
            <person name="Blankenship R.E."/>
            <person name="Touchman J.W."/>
        </authorList>
    </citation>
    <scope>NUCLEOTIDE SEQUENCE [LARGE SCALE GENOMIC DNA]</scope>
    <source>
        <strain evidence="2">MBIC 11017</strain>
    </source>
</reference>
<dbReference type="Proteomes" id="UP000000268">
    <property type="component" value="Chromosome"/>
</dbReference>
<keyword evidence="2" id="KW-1185">Reference proteome</keyword>
<protein>
    <submittedName>
        <fullName evidence="1">Uncharacterized protein</fullName>
    </submittedName>
</protein>
<dbReference type="RefSeq" id="WP_012163944.1">
    <property type="nucleotide sequence ID" value="NC_009925.1"/>
</dbReference>
<organism evidence="1 2">
    <name type="scientific">Acaryochloris marina (strain MBIC 11017)</name>
    <dbReference type="NCBI Taxonomy" id="329726"/>
    <lineage>
        <taxon>Bacteria</taxon>
        <taxon>Bacillati</taxon>
        <taxon>Cyanobacteriota</taxon>
        <taxon>Cyanophyceae</taxon>
        <taxon>Acaryochloridales</taxon>
        <taxon>Acaryochloridaceae</taxon>
        <taxon>Acaryochloris</taxon>
    </lineage>
</organism>
<evidence type="ECO:0000313" key="2">
    <source>
        <dbReference type="Proteomes" id="UP000000268"/>
    </source>
</evidence>
<name>B0C296_ACAM1</name>
<sequence length="113" mass="12899">MAEHYLLISDDVPLAQFENEESDMWYLFGEIAPIPSGKVAIHKIFSVTKHLEFKVVLCDWSQGYRCDLQAGTSIIPCVLMECNPQQVILRMLTASETIAWSKQHLRPLSISEF</sequence>
<dbReference type="KEGG" id="amr:AM1_3558"/>